<dbReference type="Proteomes" id="UP000240325">
    <property type="component" value="Segment"/>
</dbReference>
<organism evidence="1">
    <name type="scientific">Bodo saltans virus</name>
    <dbReference type="NCBI Taxonomy" id="2024608"/>
    <lineage>
        <taxon>Viruses</taxon>
        <taxon>Varidnaviria</taxon>
        <taxon>Bamfordvirae</taxon>
        <taxon>Nucleocytoviricota</taxon>
        <taxon>Megaviricetes</taxon>
        <taxon>Imitervirales</taxon>
        <taxon>Mimiviridae</taxon>
        <taxon>Klosneuvirinae</taxon>
        <taxon>Theiavirus</taxon>
        <taxon>Theiavirus salishense</taxon>
    </lineage>
</organism>
<gene>
    <name evidence="1" type="ORF">BMW23_0502</name>
</gene>
<accession>A0A2H4UUE8</accession>
<evidence type="ECO:0000313" key="1">
    <source>
        <dbReference type="EMBL" id="ATZ80550.1"/>
    </source>
</evidence>
<keyword evidence="2" id="KW-1185">Reference proteome</keyword>
<proteinExistence type="predicted"/>
<reference evidence="1" key="1">
    <citation type="journal article" date="2017" name="Elife">
        <title>The kinetoplastid-infecting Bodo saltans virus (BsV), a window into the most abundant giant viruses in the sea.</title>
        <authorList>
            <person name="Deeg C.M."/>
            <person name="Chow C.-E.T."/>
            <person name="Suttle C.A."/>
        </authorList>
    </citation>
    <scope>NUCLEOTIDE SEQUENCE</scope>
    <source>
        <strain evidence="1">NG1</strain>
    </source>
</reference>
<sequence>MINIIFQQTYSFCKLFELGIMEDNILRENIFCKIFFLRI</sequence>
<dbReference type="EMBL" id="MF782455">
    <property type="protein sequence ID" value="ATZ80550.1"/>
    <property type="molecule type" value="Genomic_DNA"/>
</dbReference>
<name>A0A2H4UUE8_9VIRU</name>
<protein>
    <submittedName>
        <fullName evidence="1">Uncharacterized protein</fullName>
    </submittedName>
</protein>
<evidence type="ECO:0000313" key="2">
    <source>
        <dbReference type="Proteomes" id="UP000240325"/>
    </source>
</evidence>